<evidence type="ECO:0000313" key="10">
    <source>
        <dbReference type="Proteomes" id="UP000504637"/>
    </source>
</evidence>
<gene>
    <name evidence="11" type="ORF">K489DRAFT_386286</name>
</gene>
<feature type="domain" description="Peptidase A1" evidence="9">
    <location>
        <begin position="99"/>
        <end position="423"/>
    </location>
</feature>
<feature type="signal peptide" evidence="8">
    <location>
        <begin position="1"/>
        <end position="15"/>
    </location>
</feature>
<dbReference type="PROSITE" id="PS51767">
    <property type="entry name" value="PEPTIDASE_A1"/>
    <property type="match status" value="1"/>
</dbReference>
<evidence type="ECO:0000313" key="11">
    <source>
        <dbReference type="RefSeq" id="XP_033464865.1"/>
    </source>
</evidence>
<evidence type="ECO:0000256" key="6">
    <source>
        <dbReference type="PIRSR" id="PIRSR601461-2"/>
    </source>
</evidence>
<evidence type="ECO:0000256" key="8">
    <source>
        <dbReference type="SAM" id="SignalP"/>
    </source>
</evidence>
<feature type="active site" evidence="5">
    <location>
        <position position="117"/>
    </location>
</feature>
<dbReference type="RefSeq" id="XP_033464865.1">
    <property type="nucleotide sequence ID" value="XM_033606211.1"/>
</dbReference>
<dbReference type="InterPro" id="IPR033121">
    <property type="entry name" value="PEPTIDASE_A1"/>
</dbReference>
<dbReference type="FunFam" id="2.40.70.10:FF:000115">
    <property type="entry name" value="Lysosomal aspartic protease"/>
    <property type="match status" value="1"/>
</dbReference>
<dbReference type="AlphaFoldDB" id="A0A6J3MJB6"/>
<keyword evidence="6" id="KW-1015">Disulfide bond</keyword>
<dbReference type="Gene3D" id="2.40.70.10">
    <property type="entry name" value="Acid Proteases"/>
    <property type="match status" value="2"/>
</dbReference>
<dbReference type="Proteomes" id="UP000504637">
    <property type="component" value="Unplaced"/>
</dbReference>
<evidence type="ECO:0000256" key="1">
    <source>
        <dbReference type="ARBA" id="ARBA00007447"/>
    </source>
</evidence>
<keyword evidence="3 7" id="KW-0064">Aspartyl protease</keyword>
<dbReference type="InterPro" id="IPR021109">
    <property type="entry name" value="Peptidase_aspartic_dom_sf"/>
</dbReference>
<dbReference type="GO" id="GO:0004190">
    <property type="term" value="F:aspartic-type endopeptidase activity"/>
    <property type="evidence" value="ECO:0007669"/>
    <property type="project" value="UniProtKB-KW"/>
</dbReference>
<dbReference type="PRINTS" id="PR00792">
    <property type="entry name" value="PEPSIN"/>
</dbReference>
<dbReference type="Pfam" id="PF00026">
    <property type="entry name" value="Asp"/>
    <property type="match status" value="1"/>
</dbReference>
<accession>A0A6J3MJB6</accession>
<evidence type="ECO:0000256" key="7">
    <source>
        <dbReference type="RuleBase" id="RU000454"/>
    </source>
</evidence>
<dbReference type="CDD" id="cd05471">
    <property type="entry name" value="pepsin_like"/>
    <property type="match status" value="1"/>
</dbReference>
<protein>
    <submittedName>
        <fullName evidence="11">Aspartyl protease</fullName>
    </submittedName>
</protein>
<dbReference type="PROSITE" id="PS00141">
    <property type="entry name" value="ASP_PROTEASE"/>
    <property type="match status" value="1"/>
</dbReference>
<dbReference type="InterPro" id="IPR001969">
    <property type="entry name" value="Aspartic_peptidase_AS"/>
</dbReference>
<evidence type="ECO:0000256" key="3">
    <source>
        <dbReference type="ARBA" id="ARBA00022750"/>
    </source>
</evidence>
<organism evidence="11">
    <name type="scientific">Dissoconium aciculare CBS 342.82</name>
    <dbReference type="NCBI Taxonomy" id="1314786"/>
    <lineage>
        <taxon>Eukaryota</taxon>
        <taxon>Fungi</taxon>
        <taxon>Dikarya</taxon>
        <taxon>Ascomycota</taxon>
        <taxon>Pezizomycotina</taxon>
        <taxon>Dothideomycetes</taxon>
        <taxon>Dothideomycetidae</taxon>
        <taxon>Mycosphaerellales</taxon>
        <taxon>Dissoconiaceae</taxon>
        <taxon>Dissoconium</taxon>
    </lineage>
</organism>
<sequence>MKVTSLLALGTLALAAPTSSSEQGVKIPLLKRGSTLQTNSDGSLNVHWFFNHLRHTLLKYNKRFSLPEFLLESSGLLKRDTDASEPLIDQNESGTDELYYGSGFVGAAKQVFTFDFDTGSSDTFVPGPTCGTAQGCVGSTKYNQQGVNRGNKTTITYGSGQVVGNNYLDSVTIAGLTAANQNIISLTNATGFSNTAADGLMGMAFPAISNSKSSPFFFTLINQGKVSPTEFSFYLGRARSGTAGNSEMFLGGRNEAKYTGAFTSVPVTSQTYWQVAIDGANVGSSGVIANTAGQAAIDTGTTLIIAPTAAAFALYAKIPGAYPIPFLGGSTQLFAYPCNSKPAVSLTFAGKKFAINDQDFNFGTASEALGFFGFLFPGQCLGGIAGADLIPGKSLWIVGDTFLKNWYSTYKYVSPTSASVDFAKAV</sequence>
<reference evidence="11" key="1">
    <citation type="submission" date="2020-01" db="EMBL/GenBank/DDBJ databases">
        <authorList>
            <consortium name="DOE Joint Genome Institute"/>
            <person name="Haridas S."/>
            <person name="Albert R."/>
            <person name="Binder M."/>
            <person name="Bloem J."/>
            <person name="Labutti K."/>
            <person name="Salamov A."/>
            <person name="Andreopoulos B."/>
            <person name="Baker S.E."/>
            <person name="Barry K."/>
            <person name="Bills G."/>
            <person name="Bluhm B.H."/>
            <person name="Cannon C."/>
            <person name="Castanera R."/>
            <person name="Culley D.E."/>
            <person name="Daum C."/>
            <person name="Ezra D."/>
            <person name="Gonzalez J.B."/>
            <person name="Henrissat B."/>
            <person name="Kuo A."/>
            <person name="Liang C."/>
            <person name="Lipzen A."/>
            <person name="Lutzoni F."/>
            <person name="Magnuson J."/>
            <person name="Mondo S."/>
            <person name="Nolan M."/>
            <person name="Ohm R."/>
            <person name="Pangilinan J."/>
            <person name="Park H.-J."/>
            <person name="Ramirez L."/>
            <person name="Alfaro M."/>
            <person name="Sun H."/>
            <person name="Tritt A."/>
            <person name="Yoshinaga Y."/>
            <person name="Zwiers L.-H."/>
            <person name="Turgeon B.G."/>
            <person name="Goodwin S.B."/>
            <person name="Spatafora J.W."/>
            <person name="Crous P.W."/>
            <person name="Grigoriev I.V."/>
        </authorList>
    </citation>
    <scope>NUCLEOTIDE SEQUENCE</scope>
    <source>
        <strain evidence="11">CBS 342.82</strain>
    </source>
</reference>
<feature type="active site" evidence="5">
    <location>
        <position position="298"/>
    </location>
</feature>
<evidence type="ECO:0000256" key="2">
    <source>
        <dbReference type="ARBA" id="ARBA00022670"/>
    </source>
</evidence>
<keyword evidence="2 7" id="KW-0645">Protease</keyword>
<feature type="disulfide bond" evidence="6">
    <location>
        <begin position="130"/>
        <end position="136"/>
    </location>
</feature>
<evidence type="ECO:0000259" key="9">
    <source>
        <dbReference type="PROSITE" id="PS51767"/>
    </source>
</evidence>
<proteinExistence type="inferred from homology"/>
<dbReference type="PANTHER" id="PTHR47966">
    <property type="entry name" value="BETA-SITE APP-CLEAVING ENZYME, ISOFORM A-RELATED"/>
    <property type="match status" value="1"/>
</dbReference>
<keyword evidence="4 7" id="KW-0378">Hydrolase</keyword>
<name>A0A6J3MJB6_9PEZI</name>
<keyword evidence="8" id="KW-0732">Signal</keyword>
<dbReference type="PANTHER" id="PTHR47966:SF57">
    <property type="entry name" value="PEPTIDASE A1 DOMAIN-CONTAINING PROTEIN"/>
    <property type="match status" value="1"/>
</dbReference>
<evidence type="ECO:0000256" key="5">
    <source>
        <dbReference type="PIRSR" id="PIRSR601461-1"/>
    </source>
</evidence>
<dbReference type="InterPro" id="IPR034164">
    <property type="entry name" value="Pepsin-like_dom"/>
</dbReference>
<dbReference type="InterPro" id="IPR001461">
    <property type="entry name" value="Aspartic_peptidase_A1"/>
</dbReference>
<dbReference type="GO" id="GO:0006508">
    <property type="term" value="P:proteolysis"/>
    <property type="evidence" value="ECO:0007669"/>
    <property type="project" value="UniProtKB-KW"/>
</dbReference>
<keyword evidence="10" id="KW-1185">Reference proteome</keyword>
<dbReference type="OrthoDB" id="660550at2759"/>
<dbReference type="SUPFAM" id="SSF50630">
    <property type="entry name" value="Acid proteases"/>
    <property type="match status" value="1"/>
</dbReference>
<evidence type="ECO:0000256" key="4">
    <source>
        <dbReference type="ARBA" id="ARBA00022801"/>
    </source>
</evidence>
<feature type="chain" id="PRO_5026919904" evidence="8">
    <location>
        <begin position="16"/>
        <end position="426"/>
    </location>
</feature>
<comment type="similarity">
    <text evidence="1 7">Belongs to the peptidase A1 family.</text>
</comment>
<dbReference type="GeneID" id="54364011"/>
<reference evidence="11" key="3">
    <citation type="submission" date="2025-08" db="UniProtKB">
        <authorList>
            <consortium name="RefSeq"/>
        </authorList>
    </citation>
    <scope>IDENTIFICATION</scope>
    <source>
        <strain evidence="11">CBS 342.82</strain>
    </source>
</reference>
<reference evidence="11" key="2">
    <citation type="submission" date="2020-04" db="EMBL/GenBank/DDBJ databases">
        <authorList>
            <consortium name="NCBI Genome Project"/>
        </authorList>
    </citation>
    <scope>NUCLEOTIDE SEQUENCE</scope>
    <source>
        <strain evidence="11">CBS 342.82</strain>
    </source>
</reference>